<evidence type="ECO:0000256" key="1">
    <source>
        <dbReference type="SAM" id="MobiDB-lite"/>
    </source>
</evidence>
<feature type="transmembrane region" description="Helical" evidence="2">
    <location>
        <begin position="6"/>
        <end position="31"/>
    </location>
</feature>
<evidence type="ECO:0000313" key="4">
    <source>
        <dbReference type="EMBL" id="VFJ73831.1"/>
    </source>
</evidence>
<sequence>MTVEQGISLGITIGLGVVPIVLATFAIWLSLKFARDSEKSLTLLQEKATEIRILTEGIFSQQDRHMTKFVDHALRNADKTAAHEKHLNDAVSSSHAPEPIRED</sequence>
<reference evidence="4" key="1">
    <citation type="submission" date="2019-02" db="EMBL/GenBank/DDBJ databases">
        <authorList>
            <person name="Gruber-Vodicka R. H."/>
            <person name="Seah K. B. B."/>
        </authorList>
    </citation>
    <scope>NUCLEOTIDE SEQUENCE</scope>
    <source>
        <strain evidence="3">BECK_BZ163</strain>
        <strain evidence="5">BECK_BZ164</strain>
        <strain evidence="4">BECK_BZ165</strain>
    </source>
</reference>
<keyword evidence="2" id="KW-0812">Transmembrane</keyword>
<protein>
    <submittedName>
        <fullName evidence="4">Uncharacterized protein</fullName>
    </submittedName>
</protein>
<dbReference type="EMBL" id="CAADFA010000754">
    <property type="protein sequence ID" value="VFJ73831.1"/>
    <property type="molecule type" value="Genomic_DNA"/>
</dbReference>
<evidence type="ECO:0000313" key="5">
    <source>
        <dbReference type="EMBL" id="VFK21020.1"/>
    </source>
</evidence>
<dbReference type="EMBL" id="CAADEZ010000294">
    <property type="protein sequence ID" value="VFJ61848.1"/>
    <property type="molecule type" value="Genomic_DNA"/>
</dbReference>
<dbReference type="EMBL" id="CAADFL010000750">
    <property type="protein sequence ID" value="VFK21020.1"/>
    <property type="molecule type" value="Genomic_DNA"/>
</dbReference>
<name>A0A450TXE9_9GAMM</name>
<evidence type="ECO:0000256" key="2">
    <source>
        <dbReference type="SAM" id="Phobius"/>
    </source>
</evidence>
<proteinExistence type="predicted"/>
<evidence type="ECO:0000313" key="3">
    <source>
        <dbReference type="EMBL" id="VFJ61848.1"/>
    </source>
</evidence>
<feature type="region of interest" description="Disordered" evidence="1">
    <location>
        <begin position="81"/>
        <end position="103"/>
    </location>
</feature>
<accession>A0A450TXE9</accession>
<organism evidence="4">
    <name type="scientific">Candidatus Kentrum sp. FM</name>
    <dbReference type="NCBI Taxonomy" id="2126340"/>
    <lineage>
        <taxon>Bacteria</taxon>
        <taxon>Pseudomonadati</taxon>
        <taxon>Pseudomonadota</taxon>
        <taxon>Gammaproteobacteria</taxon>
        <taxon>Candidatus Kentrum</taxon>
    </lineage>
</organism>
<keyword evidence="2" id="KW-1133">Transmembrane helix</keyword>
<gene>
    <name evidence="3" type="ORF">BECKFM1743A_GA0114220_102942</name>
    <name evidence="5" type="ORF">BECKFM1743B_GA0114221_107502</name>
    <name evidence="4" type="ORF">BECKFM1743C_GA0114222_107542</name>
</gene>
<keyword evidence="2" id="KW-0472">Membrane</keyword>
<dbReference type="AlphaFoldDB" id="A0A450TXE9"/>